<proteinExistence type="predicted"/>
<name>A0A2V5IQU6_9EURO</name>
<gene>
    <name evidence="1" type="ORF">BP00DRAFT_441769</name>
</gene>
<keyword evidence="2" id="KW-1185">Reference proteome</keyword>
<accession>A0A2V5IQU6</accession>
<dbReference type="Proteomes" id="UP000248817">
    <property type="component" value="Unassembled WGS sequence"/>
</dbReference>
<protein>
    <submittedName>
        <fullName evidence="1">Uncharacterized protein</fullName>
    </submittedName>
</protein>
<organism evidence="1 2">
    <name type="scientific">Aspergillus indologenus CBS 114.80</name>
    <dbReference type="NCBI Taxonomy" id="1450541"/>
    <lineage>
        <taxon>Eukaryota</taxon>
        <taxon>Fungi</taxon>
        <taxon>Dikarya</taxon>
        <taxon>Ascomycota</taxon>
        <taxon>Pezizomycotina</taxon>
        <taxon>Eurotiomycetes</taxon>
        <taxon>Eurotiomycetidae</taxon>
        <taxon>Eurotiales</taxon>
        <taxon>Aspergillaceae</taxon>
        <taxon>Aspergillus</taxon>
        <taxon>Aspergillus subgen. Circumdati</taxon>
    </lineage>
</organism>
<dbReference type="AlphaFoldDB" id="A0A2V5IQU6"/>
<dbReference type="EMBL" id="KZ825464">
    <property type="protein sequence ID" value="PYI36624.1"/>
    <property type="molecule type" value="Genomic_DNA"/>
</dbReference>
<reference evidence="1 2" key="1">
    <citation type="submission" date="2018-02" db="EMBL/GenBank/DDBJ databases">
        <title>The genomes of Aspergillus section Nigri reveals drivers in fungal speciation.</title>
        <authorList>
            <consortium name="DOE Joint Genome Institute"/>
            <person name="Vesth T.C."/>
            <person name="Nybo J."/>
            <person name="Theobald S."/>
            <person name="Brandl J."/>
            <person name="Frisvad J.C."/>
            <person name="Nielsen K.F."/>
            <person name="Lyhne E.K."/>
            <person name="Kogle M.E."/>
            <person name="Kuo A."/>
            <person name="Riley R."/>
            <person name="Clum A."/>
            <person name="Nolan M."/>
            <person name="Lipzen A."/>
            <person name="Salamov A."/>
            <person name="Henrissat B."/>
            <person name="Wiebenga A."/>
            <person name="De vries R.P."/>
            <person name="Grigoriev I.V."/>
            <person name="Mortensen U.H."/>
            <person name="Andersen M.R."/>
            <person name="Baker S.E."/>
        </authorList>
    </citation>
    <scope>NUCLEOTIDE SEQUENCE [LARGE SCALE GENOMIC DNA]</scope>
    <source>
        <strain evidence="1 2">CBS 114.80</strain>
    </source>
</reference>
<evidence type="ECO:0000313" key="1">
    <source>
        <dbReference type="EMBL" id="PYI36624.1"/>
    </source>
</evidence>
<evidence type="ECO:0000313" key="2">
    <source>
        <dbReference type="Proteomes" id="UP000248817"/>
    </source>
</evidence>
<sequence length="144" mass="16888">MDEIFEPEEEDTRTKWREHLLIPCEEAWLGLLLVRTTHLETLEFSHGSTEPMSDILHKAARRQRPFHRTPPFFHLQEVFVSSQTTDTWVDSGFLQPFFYFPAVRKIESYRNGPENWSREIRHCSRPLLGRALQSGMPSAAGDLY</sequence>